<proteinExistence type="predicted"/>
<dbReference type="Proteomes" id="UP001632038">
    <property type="component" value="Unassembled WGS sequence"/>
</dbReference>
<evidence type="ECO:0000313" key="2">
    <source>
        <dbReference type="EMBL" id="KAL3633847.1"/>
    </source>
</evidence>
<evidence type="ECO:0000313" key="3">
    <source>
        <dbReference type="Proteomes" id="UP001632038"/>
    </source>
</evidence>
<sequence>MASTSSDRSWMYKRFVGGYLNEEFVVGVQKFLDFAEKHSLHKSGQKLKCPCDHRKCRNANYLEINEIKYHLYKNGFEENYYTWRYHGEVDIPLTSRYEFPVERVSEPVNREESTRNDLINMIEDAAGPDFDMDGDRFHDETPNAAAQSFYDLLDAGKTPLYPGEDRGPTRLCTRGILQAAQEARWLILRSSFFADRFSVERSHSFEPPPPEDIDRDAIYYDVAKTKKGRVFGTGLLGTVLASKCSSSTDGPSSSQNARWREELLVEMNTQMAEKVEEAVRSTQQRVEAEMRERMEADIRARMEAEMSAKMEAEMRTRMDAEMEKMRELVRQLAHHPPPP</sequence>
<organism evidence="2 3">
    <name type="scientific">Castilleja foliolosa</name>
    <dbReference type="NCBI Taxonomy" id="1961234"/>
    <lineage>
        <taxon>Eukaryota</taxon>
        <taxon>Viridiplantae</taxon>
        <taxon>Streptophyta</taxon>
        <taxon>Embryophyta</taxon>
        <taxon>Tracheophyta</taxon>
        <taxon>Spermatophyta</taxon>
        <taxon>Magnoliopsida</taxon>
        <taxon>eudicotyledons</taxon>
        <taxon>Gunneridae</taxon>
        <taxon>Pentapetalae</taxon>
        <taxon>asterids</taxon>
        <taxon>lamiids</taxon>
        <taxon>Lamiales</taxon>
        <taxon>Orobanchaceae</taxon>
        <taxon>Pedicularideae</taxon>
        <taxon>Castillejinae</taxon>
        <taxon>Castilleja</taxon>
    </lineage>
</organism>
<accession>A0ABD3CWK2</accession>
<feature type="domain" description="Transposase-associated" evidence="1">
    <location>
        <begin position="8"/>
        <end position="88"/>
    </location>
</feature>
<dbReference type="AlphaFoldDB" id="A0ABD3CWK2"/>
<gene>
    <name evidence="2" type="ORF">CASFOL_022609</name>
</gene>
<dbReference type="InterPro" id="IPR029480">
    <property type="entry name" value="Transpos_assoc"/>
</dbReference>
<keyword evidence="3" id="KW-1185">Reference proteome</keyword>
<dbReference type="EMBL" id="JAVIJP010000029">
    <property type="protein sequence ID" value="KAL3633847.1"/>
    <property type="molecule type" value="Genomic_DNA"/>
</dbReference>
<reference evidence="3" key="1">
    <citation type="journal article" date="2024" name="IScience">
        <title>Strigolactones Initiate the Formation of Haustorium-like Structures in Castilleja.</title>
        <authorList>
            <person name="Buerger M."/>
            <person name="Peterson D."/>
            <person name="Chory J."/>
        </authorList>
    </citation>
    <scope>NUCLEOTIDE SEQUENCE [LARGE SCALE GENOMIC DNA]</scope>
</reference>
<evidence type="ECO:0000259" key="1">
    <source>
        <dbReference type="Pfam" id="PF13963"/>
    </source>
</evidence>
<comment type="caution">
    <text evidence="2">The sequence shown here is derived from an EMBL/GenBank/DDBJ whole genome shotgun (WGS) entry which is preliminary data.</text>
</comment>
<dbReference type="Pfam" id="PF13963">
    <property type="entry name" value="Transpos_assoc"/>
    <property type="match status" value="1"/>
</dbReference>
<protein>
    <recommendedName>
        <fullName evidence="1">Transposase-associated domain-containing protein</fullName>
    </recommendedName>
</protein>
<name>A0ABD3CWK2_9LAMI</name>